<dbReference type="EMBL" id="JBCLYO010000003">
    <property type="protein sequence ID" value="KAL0092069.1"/>
    <property type="molecule type" value="Genomic_DNA"/>
</dbReference>
<gene>
    <name evidence="1" type="ORF">J3Q64DRAFT_1634679</name>
</gene>
<protein>
    <submittedName>
        <fullName evidence="1">Uncharacterized protein</fullName>
    </submittedName>
</protein>
<evidence type="ECO:0000313" key="1">
    <source>
        <dbReference type="EMBL" id="KAL0092069.1"/>
    </source>
</evidence>
<sequence length="86" mass="9879">EVKSNCTDESLNKEDRARLGKSLKKQLNYRITQAESTRKIYVFGIFVVDSIIELYCNSFSKGKGYSFILLKKITLPTLMTTYTSLE</sequence>
<keyword evidence="2" id="KW-1185">Reference proteome</keyword>
<organism evidence="1 2">
    <name type="scientific">Phycomyces blakesleeanus</name>
    <dbReference type="NCBI Taxonomy" id="4837"/>
    <lineage>
        <taxon>Eukaryota</taxon>
        <taxon>Fungi</taxon>
        <taxon>Fungi incertae sedis</taxon>
        <taxon>Mucoromycota</taxon>
        <taxon>Mucoromycotina</taxon>
        <taxon>Mucoromycetes</taxon>
        <taxon>Mucorales</taxon>
        <taxon>Phycomycetaceae</taxon>
        <taxon>Phycomyces</taxon>
    </lineage>
</organism>
<feature type="non-terminal residue" evidence="1">
    <location>
        <position position="1"/>
    </location>
</feature>
<dbReference type="Proteomes" id="UP001448207">
    <property type="component" value="Unassembled WGS sequence"/>
</dbReference>
<evidence type="ECO:0000313" key="2">
    <source>
        <dbReference type="Proteomes" id="UP001448207"/>
    </source>
</evidence>
<reference evidence="1 2" key="1">
    <citation type="submission" date="2024-04" db="EMBL/GenBank/DDBJ databases">
        <title>Symmetric and asymmetric DNA N6-adenine methylation regulates different biological responses in Mucorales.</title>
        <authorList>
            <consortium name="Lawrence Berkeley National Laboratory"/>
            <person name="Lax C."/>
            <person name="Mondo S.J."/>
            <person name="Osorio-Concepcion M."/>
            <person name="Muszewska A."/>
            <person name="Corrochano-Luque M."/>
            <person name="Gutierrez G."/>
            <person name="Riley R."/>
            <person name="Lipzen A."/>
            <person name="Guo J."/>
            <person name="Hundley H."/>
            <person name="Amirebrahimi M."/>
            <person name="Ng V."/>
            <person name="Lorenzo-Gutierrez D."/>
            <person name="Binder U."/>
            <person name="Yang J."/>
            <person name="Song Y."/>
            <person name="Canovas D."/>
            <person name="Navarro E."/>
            <person name="Freitag M."/>
            <person name="Gabaldon T."/>
            <person name="Grigoriev I.V."/>
            <person name="Corrochano L.M."/>
            <person name="Nicolas F.E."/>
            <person name="Garre V."/>
        </authorList>
    </citation>
    <scope>NUCLEOTIDE SEQUENCE [LARGE SCALE GENOMIC DNA]</scope>
    <source>
        <strain evidence="1 2">L51</strain>
    </source>
</reference>
<accession>A0ABR3B7L9</accession>
<proteinExistence type="predicted"/>
<comment type="caution">
    <text evidence="1">The sequence shown here is derived from an EMBL/GenBank/DDBJ whole genome shotgun (WGS) entry which is preliminary data.</text>
</comment>
<name>A0ABR3B7L9_PHYBL</name>